<dbReference type="RefSeq" id="WP_071063185.1">
    <property type="nucleotide sequence ID" value="NZ_MAXA01000202.1"/>
</dbReference>
<dbReference type="PANTHER" id="PTHR13903">
    <property type="entry name" value="PIRIN-RELATED"/>
    <property type="match status" value="1"/>
</dbReference>
<evidence type="ECO:0000313" key="7">
    <source>
        <dbReference type="Proteomes" id="UP000179769"/>
    </source>
</evidence>
<name>A0A1S1Q707_9ACTN</name>
<accession>A0A1S1Q707</accession>
<comment type="cofactor">
    <cofactor evidence="2">
        <name>Fe cation</name>
        <dbReference type="ChEBI" id="CHEBI:24875"/>
    </cofactor>
    <text evidence="2">Binds 1 Fe cation per subunit.</text>
</comment>
<protein>
    <submittedName>
        <fullName evidence="6">Pirin</fullName>
    </submittedName>
</protein>
<dbReference type="InterPro" id="IPR014710">
    <property type="entry name" value="RmlC-like_jellyroll"/>
</dbReference>
<feature type="domain" description="Pirin N-terminal" evidence="4">
    <location>
        <begin position="52"/>
        <end position="124"/>
    </location>
</feature>
<feature type="binding site" evidence="2">
    <location>
        <position position="109"/>
    </location>
    <ligand>
        <name>Fe cation</name>
        <dbReference type="ChEBI" id="CHEBI:24875"/>
    </ligand>
</feature>
<gene>
    <name evidence="6" type="ORF">BBK14_17360</name>
</gene>
<keyword evidence="2" id="KW-0479">Metal-binding</keyword>
<dbReference type="SUPFAM" id="SSF51182">
    <property type="entry name" value="RmlC-like cupins"/>
    <property type="match status" value="1"/>
</dbReference>
<evidence type="ECO:0000256" key="1">
    <source>
        <dbReference type="ARBA" id="ARBA00008416"/>
    </source>
</evidence>
<sequence>MTIPSETRAATERRVARVHDATLVNETTIHRAREAIMPGLWREHDPFLLMMEDRFQTGAFGWHPHRGIETITYVIDGHLEHHDNHGGGGVLGPRDIQLMTAGRGILHVEEPPKDETVYVLQLWLNMPAAEKMSEPRYQDLRAAEMPRRVEPGAEVTIYSGSSNGQRADTVDHVPLTLVEVDLAAGVSAVQDLPGSYNGFVHVIHGEGRFGADATAGSAGQTLWLERATSARDSTIAVTAETPLRVLIAAGPPLNEPVVTSGPFVMNTHEQINQAYADYRAGHFNP</sequence>
<dbReference type="Proteomes" id="UP000179769">
    <property type="component" value="Unassembled WGS sequence"/>
</dbReference>
<keyword evidence="2" id="KW-0408">Iron</keyword>
<feature type="domain" description="Pirin C-terminal" evidence="5">
    <location>
        <begin position="178"/>
        <end position="283"/>
    </location>
</feature>
<evidence type="ECO:0000259" key="5">
    <source>
        <dbReference type="Pfam" id="PF05726"/>
    </source>
</evidence>
<dbReference type="GO" id="GO:0046872">
    <property type="term" value="F:metal ion binding"/>
    <property type="evidence" value="ECO:0007669"/>
    <property type="project" value="UniProtKB-KW"/>
</dbReference>
<dbReference type="InterPro" id="IPR003829">
    <property type="entry name" value="Pirin_N_dom"/>
</dbReference>
<dbReference type="AlphaFoldDB" id="A0A1S1Q707"/>
<dbReference type="OrthoDB" id="321327at2"/>
<dbReference type="CDD" id="cd02247">
    <property type="entry name" value="cupin_pirin_C"/>
    <property type="match status" value="1"/>
</dbReference>
<dbReference type="Gene3D" id="2.60.120.10">
    <property type="entry name" value="Jelly Rolls"/>
    <property type="match status" value="2"/>
</dbReference>
<dbReference type="Pfam" id="PF05726">
    <property type="entry name" value="Pirin_C"/>
    <property type="match status" value="1"/>
</dbReference>
<dbReference type="PIRSF" id="PIRSF006232">
    <property type="entry name" value="Pirin"/>
    <property type="match status" value="1"/>
</dbReference>
<dbReference type="PANTHER" id="PTHR13903:SF8">
    <property type="entry name" value="PIRIN"/>
    <property type="match status" value="1"/>
</dbReference>
<evidence type="ECO:0000256" key="2">
    <source>
        <dbReference type="PIRSR" id="PIRSR006232-1"/>
    </source>
</evidence>
<feature type="binding site" evidence="2">
    <location>
        <position position="65"/>
    </location>
    <ligand>
        <name>Fe cation</name>
        <dbReference type="ChEBI" id="CHEBI:24875"/>
    </ligand>
</feature>
<evidence type="ECO:0000259" key="4">
    <source>
        <dbReference type="Pfam" id="PF02678"/>
    </source>
</evidence>
<dbReference type="Pfam" id="PF02678">
    <property type="entry name" value="Pirin"/>
    <property type="match status" value="1"/>
</dbReference>
<dbReference type="InterPro" id="IPR008778">
    <property type="entry name" value="Pirin_C_dom"/>
</dbReference>
<dbReference type="InterPro" id="IPR012093">
    <property type="entry name" value="Pirin"/>
</dbReference>
<evidence type="ECO:0000256" key="3">
    <source>
        <dbReference type="RuleBase" id="RU003457"/>
    </source>
</evidence>
<proteinExistence type="inferred from homology"/>
<keyword evidence="7" id="KW-1185">Reference proteome</keyword>
<dbReference type="EMBL" id="MAXA01000202">
    <property type="protein sequence ID" value="OHV28902.1"/>
    <property type="molecule type" value="Genomic_DNA"/>
</dbReference>
<dbReference type="InterPro" id="IPR011051">
    <property type="entry name" value="RmlC_Cupin_sf"/>
</dbReference>
<dbReference type="CDD" id="cd02909">
    <property type="entry name" value="cupin_pirin_N"/>
    <property type="match status" value="1"/>
</dbReference>
<evidence type="ECO:0000313" key="6">
    <source>
        <dbReference type="EMBL" id="OHV28902.1"/>
    </source>
</evidence>
<reference evidence="7" key="1">
    <citation type="submission" date="2016-07" db="EMBL/GenBank/DDBJ databases">
        <title>Frankia sp. NRRL B-16219 Genome sequencing.</title>
        <authorList>
            <person name="Ghodhbane-Gtari F."/>
            <person name="Swanson E."/>
            <person name="Gueddou A."/>
            <person name="Louati M."/>
            <person name="Nouioui I."/>
            <person name="Hezbri K."/>
            <person name="Abebe-Akele F."/>
            <person name="Simpson S."/>
            <person name="Morris K."/>
            <person name="Thomas K."/>
            <person name="Gtari M."/>
            <person name="Tisa L.S."/>
        </authorList>
    </citation>
    <scope>NUCLEOTIDE SEQUENCE [LARGE SCALE GENOMIC DNA]</scope>
    <source>
        <strain evidence="7">NRRL B-16219</strain>
    </source>
</reference>
<comment type="similarity">
    <text evidence="1 3">Belongs to the pirin family.</text>
</comment>
<feature type="binding site" evidence="2">
    <location>
        <position position="63"/>
    </location>
    <ligand>
        <name>Fe cation</name>
        <dbReference type="ChEBI" id="CHEBI:24875"/>
    </ligand>
</feature>
<organism evidence="6 7">
    <name type="scientific">Parafrankia soli</name>
    <dbReference type="NCBI Taxonomy" id="2599596"/>
    <lineage>
        <taxon>Bacteria</taxon>
        <taxon>Bacillati</taxon>
        <taxon>Actinomycetota</taxon>
        <taxon>Actinomycetes</taxon>
        <taxon>Frankiales</taxon>
        <taxon>Frankiaceae</taxon>
        <taxon>Parafrankia</taxon>
    </lineage>
</organism>
<comment type="caution">
    <text evidence="6">The sequence shown here is derived from an EMBL/GenBank/DDBJ whole genome shotgun (WGS) entry which is preliminary data.</text>
</comment>
<feature type="binding site" evidence="2">
    <location>
        <position position="107"/>
    </location>
    <ligand>
        <name>Fe cation</name>
        <dbReference type="ChEBI" id="CHEBI:24875"/>
    </ligand>
</feature>